<dbReference type="SUPFAM" id="SSF53474">
    <property type="entry name" value="alpha/beta-Hydrolases"/>
    <property type="match status" value="1"/>
</dbReference>
<dbReference type="InterPro" id="IPR001563">
    <property type="entry name" value="Peptidase_S10"/>
</dbReference>
<keyword evidence="3 7" id="KW-0645">Protease</keyword>
<dbReference type="EMBL" id="KI912117">
    <property type="protein sequence ID" value="ETS76434.1"/>
    <property type="molecule type" value="Genomic_DNA"/>
</dbReference>
<dbReference type="KEGG" id="pfy:PFICI_11821"/>
<evidence type="ECO:0000313" key="8">
    <source>
        <dbReference type="EMBL" id="ETS76434.1"/>
    </source>
</evidence>
<dbReference type="GO" id="GO:0004185">
    <property type="term" value="F:serine-type carboxypeptidase activity"/>
    <property type="evidence" value="ECO:0007669"/>
    <property type="project" value="UniProtKB-UniRule"/>
</dbReference>
<sequence length="468" mass="51853">MRSQSIVWFATAATATLLPAQTSFSSQHGLPPFSVQLSPDTAAVCNSSTPGTAGWIDSDDDSHMFFWLYESKNNPTSDPVILFMSGGPGGSSTGAGALMELGPCQISSDGEHTLDNPYGWNANATLLFIDQPLTVGYSYGGRMPRNLKDATTNTHRFLQQFFVAFEQLSELDFYITGESYGGSWVPALGARIVERQQSDLAMVIQSSTGYMPKHINLKGIAVGNGLFRQSVQSSGLFESACKGPDAIFNPAQCDRLEPLASRCEILESVCEEFGYDSVGCKTAASVCGVFFEVFAELGRNPYDWRQRCSGDVLTCYSSLRGIETLMALNDTRKALGVPDQVSYALLSEEVITAWNEEDEIWKPSHQYVNYLLDMDVRVLIYVGNTDFLCQYGGMRRLVNEGLSWHHQPSFRYRPLREWYVDGQRAGLGKAIEPLSYMEVEQSGHLVPFDKPVEALAMINSWIQRSLPW</sequence>
<accession>W3WRG7</accession>
<comment type="similarity">
    <text evidence="1 7">Belongs to the peptidase S10 family.</text>
</comment>
<dbReference type="PANTHER" id="PTHR11802:SF113">
    <property type="entry name" value="SERINE CARBOXYPEPTIDASE CTSA-4.1"/>
    <property type="match status" value="1"/>
</dbReference>
<evidence type="ECO:0000256" key="1">
    <source>
        <dbReference type="ARBA" id="ARBA00009431"/>
    </source>
</evidence>
<gene>
    <name evidence="8" type="ORF">PFICI_11821</name>
</gene>
<dbReference type="HOGENOM" id="CLU_008523_10_4_1"/>
<dbReference type="Gene3D" id="1.10.287.410">
    <property type="match status" value="1"/>
</dbReference>
<dbReference type="RefSeq" id="XP_007838593.1">
    <property type="nucleotide sequence ID" value="XM_007840402.1"/>
</dbReference>
<dbReference type="Gene3D" id="3.40.50.1820">
    <property type="entry name" value="alpha/beta hydrolase"/>
    <property type="match status" value="1"/>
</dbReference>
<evidence type="ECO:0000256" key="7">
    <source>
        <dbReference type="RuleBase" id="RU361156"/>
    </source>
</evidence>
<keyword evidence="2 7" id="KW-0121">Carboxypeptidase</keyword>
<dbReference type="InterPro" id="IPR018202">
    <property type="entry name" value="Ser_caboxypep_ser_AS"/>
</dbReference>
<organism evidence="8 9">
    <name type="scientific">Pestalotiopsis fici (strain W106-1 / CGMCC3.15140)</name>
    <dbReference type="NCBI Taxonomy" id="1229662"/>
    <lineage>
        <taxon>Eukaryota</taxon>
        <taxon>Fungi</taxon>
        <taxon>Dikarya</taxon>
        <taxon>Ascomycota</taxon>
        <taxon>Pezizomycotina</taxon>
        <taxon>Sordariomycetes</taxon>
        <taxon>Xylariomycetidae</taxon>
        <taxon>Amphisphaeriales</taxon>
        <taxon>Sporocadaceae</taxon>
        <taxon>Pestalotiopsis</taxon>
    </lineage>
</organism>
<reference evidence="9" key="1">
    <citation type="journal article" date="2015" name="BMC Genomics">
        <title>Genomic and transcriptomic analysis of the endophytic fungus Pestalotiopsis fici reveals its lifestyle and high potential for synthesis of natural products.</title>
        <authorList>
            <person name="Wang X."/>
            <person name="Zhang X."/>
            <person name="Liu L."/>
            <person name="Xiang M."/>
            <person name="Wang W."/>
            <person name="Sun X."/>
            <person name="Che Y."/>
            <person name="Guo L."/>
            <person name="Liu G."/>
            <person name="Guo L."/>
            <person name="Wang C."/>
            <person name="Yin W.B."/>
            <person name="Stadler M."/>
            <person name="Zhang X."/>
            <person name="Liu X."/>
        </authorList>
    </citation>
    <scope>NUCLEOTIDE SEQUENCE [LARGE SCALE GENOMIC DNA]</scope>
    <source>
        <strain evidence="9">W106-1 / CGMCC3.15140</strain>
    </source>
</reference>
<dbReference type="GO" id="GO:0006508">
    <property type="term" value="P:proteolysis"/>
    <property type="evidence" value="ECO:0007669"/>
    <property type="project" value="UniProtKB-KW"/>
</dbReference>
<dbReference type="InParanoid" id="W3WRG7"/>
<name>W3WRG7_PESFW</name>
<evidence type="ECO:0000256" key="6">
    <source>
        <dbReference type="ARBA" id="ARBA00023180"/>
    </source>
</evidence>
<dbReference type="Proteomes" id="UP000030651">
    <property type="component" value="Unassembled WGS sequence"/>
</dbReference>
<dbReference type="GO" id="GO:0000324">
    <property type="term" value="C:fungal-type vacuole"/>
    <property type="evidence" value="ECO:0007669"/>
    <property type="project" value="TreeGrafter"/>
</dbReference>
<dbReference type="InterPro" id="IPR029058">
    <property type="entry name" value="AB_hydrolase_fold"/>
</dbReference>
<dbReference type="OrthoDB" id="443318at2759"/>
<protein>
    <recommendedName>
        <fullName evidence="7">Carboxypeptidase</fullName>
        <ecNumber evidence="7">3.4.16.-</ecNumber>
    </recommendedName>
</protein>
<dbReference type="PANTHER" id="PTHR11802">
    <property type="entry name" value="SERINE PROTEASE FAMILY S10 SERINE CARBOXYPEPTIDASE"/>
    <property type="match status" value="1"/>
</dbReference>
<keyword evidence="4 7" id="KW-0732">Signal</keyword>
<keyword evidence="6" id="KW-0325">Glycoprotein</keyword>
<dbReference type="EC" id="3.4.16.-" evidence="7"/>
<feature type="chain" id="PRO_5006531439" description="Carboxypeptidase" evidence="7">
    <location>
        <begin position="21"/>
        <end position="468"/>
    </location>
</feature>
<keyword evidence="9" id="KW-1185">Reference proteome</keyword>
<feature type="signal peptide" evidence="7">
    <location>
        <begin position="1"/>
        <end position="20"/>
    </location>
</feature>
<dbReference type="eggNOG" id="KOG1282">
    <property type="taxonomic scope" value="Eukaryota"/>
</dbReference>
<proteinExistence type="inferred from homology"/>
<evidence type="ECO:0000256" key="5">
    <source>
        <dbReference type="ARBA" id="ARBA00022801"/>
    </source>
</evidence>
<keyword evidence="5 7" id="KW-0378">Hydrolase</keyword>
<dbReference type="AlphaFoldDB" id="W3WRG7"/>
<evidence type="ECO:0000256" key="3">
    <source>
        <dbReference type="ARBA" id="ARBA00022670"/>
    </source>
</evidence>
<dbReference type="GeneID" id="19276834"/>
<evidence type="ECO:0000313" key="9">
    <source>
        <dbReference type="Proteomes" id="UP000030651"/>
    </source>
</evidence>
<dbReference type="PROSITE" id="PS00131">
    <property type="entry name" value="CARBOXYPEPT_SER_SER"/>
    <property type="match status" value="1"/>
</dbReference>
<dbReference type="OMA" id="PEMAHID"/>
<dbReference type="Pfam" id="PF00450">
    <property type="entry name" value="Peptidase_S10"/>
    <property type="match status" value="1"/>
</dbReference>
<evidence type="ECO:0000256" key="2">
    <source>
        <dbReference type="ARBA" id="ARBA00022645"/>
    </source>
</evidence>
<dbReference type="PRINTS" id="PR00724">
    <property type="entry name" value="CRBOXYPTASEC"/>
</dbReference>
<evidence type="ECO:0000256" key="4">
    <source>
        <dbReference type="ARBA" id="ARBA00022729"/>
    </source>
</evidence>